<feature type="domain" description="Rhodopsin" evidence="7">
    <location>
        <begin position="52"/>
        <end position="277"/>
    </location>
</feature>
<sequence>VVAGLEVHEIARGETTLQIAAGVIDLPMMPMVRTHLIVNCVLVFFTLSAVFLRLYSRFKTSANLWVDDYLILLAMPLGITMLAIQGLYAPLGVGHPVEEALPNLPTILRLTISYALIYTFCISLIKMSVLFFYLRVFVNPSLRLATKISIANVLVLFFLCRPFKKNYILDTPGECGDQPTAFISTGVYNIITDIAILLLPIPTIWALKTKRNVKLGLTGVFAGGLVVSCVAVVRIVALKHLDLARLTDTMVWVDFLSTAEVNLGIFCVCLPMLGPIVLKRKDETKPVFCPKQLRCTAGTWSDPKRSSRRKRTPDSIALESIFALDTERSLGTKLCMTKCHSSSTGSEVPLNPKSKLGATKILDNPFIIEER</sequence>
<dbReference type="AlphaFoldDB" id="A0AA35LZ54"/>
<comment type="subcellular location">
    <subcellularLocation>
        <location evidence="1">Membrane</location>
        <topology evidence="1">Multi-pass membrane protein</topology>
    </subcellularLocation>
</comment>
<evidence type="ECO:0000313" key="8">
    <source>
        <dbReference type="EMBL" id="CAI6087223.1"/>
    </source>
</evidence>
<proteinExistence type="inferred from homology"/>
<dbReference type="Proteomes" id="UP001160390">
    <property type="component" value="Unassembled WGS sequence"/>
</dbReference>
<evidence type="ECO:0000313" key="9">
    <source>
        <dbReference type="Proteomes" id="UP001160390"/>
    </source>
</evidence>
<evidence type="ECO:0000256" key="5">
    <source>
        <dbReference type="ARBA" id="ARBA00038359"/>
    </source>
</evidence>
<feature type="transmembrane region" description="Helical" evidence="6">
    <location>
        <begin position="36"/>
        <end position="56"/>
    </location>
</feature>
<evidence type="ECO:0000256" key="2">
    <source>
        <dbReference type="ARBA" id="ARBA00022692"/>
    </source>
</evidence>
<keyword evidence="2 6" id="KW-0812">Transmembrane</keyword>
<dbReference type="GO" id="GO:0016020">
    <property type="term" value="C:membrane"/>
    <property type="evidence" value="ECO:0007669"/>
    <property type="project" value="UniProtKB-SubCell"/>
</dbReference>
<gene>
    <name evidence="8" type="ORF">CCHLO57077_00016406</name>
</gene>
<comment type="caution">
    <text evidence="8">The sequence shown here is derived from an EMBL/GenBank/DDBJ whole genome shotgun (WGS) entry which is preliminary data.</text>
</comment>
<evidence type="ECO:0000256" key="6">
    <source>
        <dbReference type="SAM" id="Phobius"/>
    </source>
</evidence>
<dbReference type="EMBL" id="CABFNP030000794">
    <property type="protein sequence ID" value="CAI6087223.1"/>
    <property type="molecule type" value="Genomic_DNA"/>
</dbReference>
<feature type="non-terminal residue" evidence="8">
    <location>
        <position position="1"/>
    </location>
</feature>
<evidence type="ECO:0000259" key="7">
    <source>
        <dbReference type="Pfam" id="PF20684"/>
    </source>
</evidence>
<evidence type="ECO:0000256" key="1">
    <source>
        <dbReference type="ARBA" id="ARBA00004141"/>
    </source>
</evidence>
<dbReference type="PANTHER" id="PTHR33048:SF161">
    <property type="entry name" value="INTEGRAL MEMBRANE PROTEIN"/>
    <property type="match status" value="1"/>
</dbReference>
<feature type="transmembrane region" description="Helical" evidence="6">
    <location>
        <begin position="261"/>
        <end position="278"/>
    </location>
</feature>
<dbReference type="InterPro" id="IPR052337">
    <property type="entry name" value="SAT4-like"/>
</dbReference>
<evidence type="ECO:0000256" key="4">
    <source>
        <dbReference type="ARBA" id="ARBA00023136"/>
    </source>
</evidence>
<dbReference type="PANTHER" id="PTHR33048">
    <property type="entry name" value="PTH11-LIKE INTEGRAL MEMBRANE PROTEIN (AFU_ORTHOLOGUE AFUA_5G11245)"/>
    <property type="match status" value="1"/>
</dbReference>
<keyword evidence="4 6" id="KW-0472">Membrane</keyword>
<feature type="transmembrane region" description="Helical" evidence="6">
    <location>
        <begin position="68"/>
        <end position="91"/>
    </location>
</feature>
<dbReference type="InterPro" id="IPR049326">
    <property type="entry name" value="Rhodopsin_dom_fungi"/>
</dbReference>
<feature type="transmembrane region" description="Helical" evidence="6">
    <location>
        <begin position="141"/>
        <end position="159"/>
    </location>
</feature>
<organism evidence="8 9">
    <name type="scientific">Clonostachys chloroleuca</name>
    <dbReference type="NCBI Taxonomy" id="1926264"/>
    <lineage>
        <taxon>Eukaryota</taxon>
        <taxon>Fungi</taxon>
        <taxon>Dikarya</taxon>
        <taxon>Ascomycota</taxon>
        <taxon>Pezizomycotina</taxon>
        <taxon>Sordariomycetes</taxon>
        <taxon>Hypocreomycetidae</taxon>
        <taxon>Hypocreales</taxon>
        <taxon>Bionectriaceae</taxon>
        <taxon>Clonostachys</taxon>
    </lineage>
</organism>
<name>A0AA35LZ54_9HYPO</name>
<reference evidence="8" key="1">
    <citation type="submission" date="2023-01" db="EMBL/GenBank/DDBJ databases">
        <authorList>
            <person name="Piombo E."/>
        </authorList>
    </citation>
    <scope>NUCLEOTIDE SEQUENCE</scope>
</reference>
<feature type="transmembrane region" description="Helical" evidence="6">
    <location>
        <begin position="219"/>
        <end position="241"/>
    </location>
</feature>
<keyword evidence="9" id="KW-1185">Reference proteome</keyword>
<feature type="transmembrane region" description="Helical" evidence="6">
    <location>
        <begin position="187"/>
        <end position="207"/>
    </location>
</feature>
<dbReference type="Pfam" id="PF20684">
    <property type="entry name" value="Fung_rhodopsin"/>
    <property type="match status" value="1"/>
</dbReference>
<keyword evidence="3 6" id="KW-1133">Transmembrane helix</keyword>
<accession>A0AA35LZ54</accession>
<feature type="transmembrane region" description="Helical" evidence="6">
    <location>
        <begin position="111"/>
        <end position="134"/>
    </location>
</feature>
<protein>
    <recommendedName>
        <fullName evidence="7">Rhodopsin domain-containing protein</fullName>
    </recommendedName>
</protein>
<evidence type="ECO:0000256" key="3">
    <source>
        <dbReference type="ARBA" id="ARBA00022989"/>
    </source>
</evidence>
<comment type="similarity">
    <text evidence="5">Belongs to the SAT4 family.</text>
</comment>